<evidence type="ECO:0000313" key="3">
    <source>
        <dbReference type="Proteomes" id="UP000315010"/>
    </source>
</evidence>
<dbReference type="Pfam" id="PF03741">
    <property type="entry name" value="TerC"/>
    <property type="match status" value="1"/>
</dbReference>
<gene>
    <name evidence="2" type="ORF">CA13_36380</name>
</gene>
<comment type="caution">
    <text evidence="2">The sequence shown here is derived from an EMBL/GenBank/DDBJ whole genome shotgun (WGS) entry which is preliminary data.</text>
</comment>
<proteinExistence type="predicted"/>
<dbReference type="PANTHER" id="PTHR30060">
    <property type="entry name" value="INNER MEMBRANE PROTEIN"/>
    <property type="match status" value="1"/>
</dbReference>
<feature type="transmembrane region" description="Helical" evidence="1">
    <location>
        <begin position="111"/>
        <end position="130"/>
    </location>
</feature>
<dbReference type="EMBL" id="SJPJ01000001">
    <property type="protein sequence ID" value="TWT82177.1"/>
    <property type="molecule type" value="Genomic_DNA"/>
</dbReference>
<organism evidence="2 3">
    <name type="scientific">Novipirellula herctigrandis</name>
    <dbReference type="NCBI Taxonomy" id="2527986"/>
    <lineage>
        <taxon>Bacteria</taxon>
        <taxon>Pseudomonadati</taxon>
        <taxon>Planctomycetota</taxon>
        <taxon>Planctomycetia</taxon>
        <taxon>Pirellulales</taxon>
        <taxon>Pirellulaceae</taxon>
        <taxon>Novipirellula</taxon>
    </lineage>
</organism>
<name>A0A5C5Z555_9BACT</name>
<protein>
    <submittedName>
        <fullName evidence="2">Integral membrane protein TerC family protein</fullName>
    </submittedName>
</protein>
<keyword evidence="1" id="KW-0812">Transmembrane</keyword>
<dbReference type="PANTHER" id="PTHR30060:SF0">
    <property type="entry name" value="COILED-COIL PROTEIN (DUF2040)-RELATED"/>
    <property type="match status" value="1"/>
</dbReference>
<reference evidence="2 3" key="1">
    <citation type="submission" date="2019-02" db="EMBL/GenBank/DDBJ databases">
        <title>Deep-cultivation of Planctomycetes and their phenomic and genomic characterization uncovers novel biology.</title>
        <authorList>
            <person name="Wiegand S."/>
            <person name="Jogler M."/>
            <person name="Boedeker C."/>
            <person name="Pinto D."/>
            <person name="Vollmers J."/>
            <person name="Rivas-Marin E."/>
            <person name="Kohn T."/>
            <person name="Peeters S.H."/>
            <person name="Heuer A."/>
            <person name="Rast P."/>
            <person name="Oberbeckmann S."/>
            <person name="Bunk B."/>
            <person name="Jeske O."/>
            <person name="Meyerdierks A."/>
            <person name="Storesund J.E."/>
            <person name="Kallscheuer N."/>
            <person name="Luecker S."/>
            <person name="Lage O.M."/>
            <person name="Pohl T."/>
            <person name="Merkel B.J."/>
            <person name="Hornburger P."/>
            <person name="Mueller R.-W."/>
            <person name="Bruemmer F."/>
            <person name="Labrenz M."/>
            <person name="Spormann A.M."/>
            <person name="Op Den Camp H."/>
            <person name="Overmann J."/>
            <person name="Amann R."/>
            <person name="Jetten M.S.M."/>
            <person name="Mascher T."/>
            <person name="Medema M.H."/>
            <person name="Devos D.P."/>
            <person name="Kaster A.-K."/>
            <person name="Ovreas L."/>
            <person name="Rohde M."/>
            <person name="Galperin M.Y."/>
            <person name="Jogler C."/>
        </authorList>
    </citation>
    <scope>NUCLEOTIDE SEQUENCE [LARGE SCALE GENOMIC DNA]</scope>
    <source>
        <strain evidence="2 3">CA13</strain>
    </source>
</reference>
<keyword evidence="1" id="KW-1133">Transmembrane helix</keyword>
<keyword evidence="3" id="KW-1185">Reference proteome</keyword>
<evidence type="ECO:0000313" key="2">
    <source>
        <dbReference type="EMBL" id="TWT82177.1"/>
    </source>
</evidence>
<dbReference type="GO" id="GO:0005886">
    <property type="term" value="C:plasma membrane"/>
    <property type="evidence" value="ECO:0007669"/>
    <property type="project" value="TreeGrafter"/>
</dbReference>
<feature type="transmembrane region" description="Helical" evidence="1">
    <location>
        <begin position="259"/>
        <end position="276"/>
    </location>
</feature>
<dbReference type="RefSeq" id="WP_146398522.1">
    <property type="nucleotide sequence ID" value="NZ_SJPJ01000001.1"/>
</dbReference>
<accession>A0A5C5Z555</accession>
<evidence type="ECO:0000256" key="1">
    <source>
        <dbReference type="SAM" id="Phobius"/>
    </source>
</evidence>
<dbReference type="InterPro" id="IPR005496">
    <property type="entry name" value="Integral_membrane_TerC"/>
</dbReference>
<dbReference type="OrthoDB" id="9806211at2"/>
<feature type="transmembrane region" description="Helical" evidence="1">
    <location>
        <begin position="203"/>
        <end position="222"/>
    </location>
</feature>
<sequence>MLFASTAAVAEGASLYSMESLIAILALTAMEIVLGIDNIVFIAIITGRLPPDKRSVARRVGLFLAMGMRILLLLMIGWLISLEDPLLELSHWMPIEVFSQQLIDTPEINEISGRDLILLFGGLFLLYTAVREIHHKIEGDEEEADIGNMPGDQGGASDGITPAAQSKTAITMSGVLIRIAFMDVIFSLDSVITAVGMANHIEIMIAAVIIAVTVMIIFANQISDFVQDHPTVKMLALSFLMLISVVLLSDAVGTPINKGYVYFAMTFSLIVEFLNLRMKAKRYRPSQGEGEIGTVEA</sequence>
<dbReference type="AlphaFoldDB" id="A0A5C5Z555"/>
<feature type="transmembrane region" description="Helical" evidence="1">
    <location>
        <begin position="175"/>
        <end position="197"/>
    </location>
</feature>
<feature type="transmembrane region" description="Helical" evidence="1">
    <location>
        <begin position="22"/>
        <end position="47"/>
    </location>
</feature>
<feature type="transmembrane region" description="Helical" evidence="1">
    <location>
        <begin position="59"/>
        <end position="80"/>
    </location>
</feature>
<feature type="transmembrane region" description="Helical" evidence="1">
    <location>
        <begin position="234"/>
        <end position="253"/>
    </location>
</feature>
<dbReference type="Proteomes" id="UP000315010">
    <property type="component" value="Unassembled WGS sequence"/>
</dbReference>
<keyword evidence="1" id="KW-0472">Membrane</keyword>